<accession>A0A5M8P0S2</accession>
<dbReference type="AlphaFoldDB" id="A0A5M8P0S2"/>
<organism evidence="3 4">
    <name type="scientific">Candidatus Ordinivivax streblomastigis</name>
    <dbReference type="NCBI Taxonomy" id="2540710"/>
    <lineage>
        <taxon>Bacteria</taxon>
        <taxon>Pseudomonadati</taxon>
        <taxon>Bacteroidota</taxon>
        <taxon>Bacteroidia</taxon>
        <taxon>Bacteroidales</taxon>
        <taxon>Candidatus Ordinivivax</taxon>
    </lineage>
</organism>
<feature type="domain" description="THUMP-like" evidence="1">
    <location>
        <begin position="320"/>
        <end position="388"/>
    </location>
</feature>
<dbReference type="InterPro" id="IPR041497">
    <property type="entry name" value="Thump-like"/>
</dbReference>
<name>A0A5M8P0S2_9BACT</name>
<dbReference type="EMBL" id="SNRX01000011">
    <property type="protein sequence ID" value="KAA6302029.1"/>
    <property type="molecule type" value="Genomic_DNA"/>
</dbReference>
<evidence type="ECO:0000259" key="2">
    <source>
        <dbReference type="Pfam" id="PF22013"/>
    </source>
</evidence>
<dbReference type="InterPro" id="IPR029063">
    <property type="entry name" value="SAM-dependent_MTases_sf"/>
</dbReference>
<feature type="domain" description="PG-1098 ferredoxin-like" evidence="2">
    <location>
        <begin position="276"/>
        <end position="319"/>
    </location>
</feature>
<evidence type="ECO:0000313" key="4">
    <source>
        <dbReference type="Proteomes" id="UP000324575"/>
    </source>
</evidence>
<evidence type="ECO:0000313" key="3">
    <source>
        <dbReference type="EMBL" id="KAA6302029.1"/>
    </source>
</evidence>
<dbReference type="Pfam" id="PF18096">
    <property type="entry name" value="Thump_like"/>
    <property type="match status" value="1"/>
</dbReference>
<dbReference type="Pfam" id="PF22013">
    <property type="entry name" value="PG_1098_Fer"/>
    <property type="match status" value="1"/>
</dbReference>
<sequence>MNPATRQFIETHRYDDVQKLALQYSTRANSEIDIPSALRQISGRQHIEHKIPAWYSNDDILYPQRLSLEQCSSETTARYKASILSGSSFVDLTGGFGVDTAFIAPHFSQVEYVEKQNELAEIAQHNFSALGLKHIQTHSTDSISFLQNMHSCDCIYLDPARRSHSGEKVLLIEDCEPDVLEIQDVLLQKAERILVKLSPMLDIQAALKQLKNVSEIHVVSVGNECKELLFLMEKAVRLHPKISCVNFQKQATQCDIFDFSEEKKLSIDYHASIQNYLYEPNASLLKAGFYKSIALRYAVDKLHTDSHLYTSNRLIADFPGRIFQVESIALFHKKELKSFLQGITQANISVRNFPLSVAELRKQLKLKEGGDVYLFATTLADGKRVIVHTKKQPAVEISNTTGC</sequence>
<dbReference type="SUPFAM" id="SSF53335">
    <property type="entry name" value="S-adenosyl-L-methionine-dependent methyltransferases"/>
    <property type="match status" value="1"/>
</dbReference>
<protein>
    <submittedName>
        <fullName evidence="3">Uncharacterized protein</fullName>
    </submittedName>
</protein>
<reference evidence="3 4" key="1">
    <citation type="submission" date="2019-03" db="EMBL/GenBank/DDBJ databases">
        <title>Single cell metagenomics reveals metabolic interactions within the superorganism composed of flagellate Streblomastix strix and complex community of Bacteroidetes bacteria on its surface.</title>
        <authorList>
            <person name="Treitli S.C."/>
            <person name="Kolisko M."/>
            <person name="Husnik F."/>
            <person name="Keeling P."/>
            <person name="Hampl V."/>
        </authorList>
    </citation>
    <scope>NUCLEOTIDE SEQUENCE [LARGE SCALE GENOMIC DNA]</scope>
    <source>
        <strain evidence="3">St1</strain>
    </source>
</reference>
<comment type="caution">
    <text evidence="3">The sequence shown here is derived from an EMBL/GenBank/DDBJ whole genome shotgun (WGS) entry which is preliminary data.</text>
</comment>
<dbReference type="Proteomes" id="UP000324575">
    <property type="component" value="Unassembled WGS sequence"/>
</dbReference>
<evidence type="ECO:0000259" key="1">
    <source>
        <dbReference type="Pfam" id="PF18096"/>
    </source>
</evidence>
<dbReference type="Gene3D" id="3.40.50.150">
    <property type="entry name" value="Vaccinia Virus protein VP39"/>
    <property type="match status" value="1"/>
</dbReference>
<gene>
    <name evidence="3" type="ORF">EZS26_001845</name>
</gene>
<proteinExistence type="predicted"/>
<dbReference type="InterPro" id="IPR054168">
    <property type="entry name" value="PG_1098_Fer"/>
</dbReference>
<dbReference type="Gene3D" id="1.10.10.1110">
    <property type="entry name" value="Methyltransferase PG1098, N-terminal domain"/>
    <property type="match status" value="1"/>
</dbReference>